<dbReference type="PANTHER" id="PTHR22652">
    <property type="entry name" value="NUCLEOPORIN NUP43"/>
    <property type="match status" value="1"/>
</dbReference>
<dbReference type="AlphaFoldDB" id="A0AAE1FJ50"/>
<dbReference type="SUPFAM" id="SSF50978">
    <property type="entry name" value="WD40 repeat-like"/>
    <property type="match status" value="1"/>
</dbReference>
<keyword evidence="3" id="KW-0677">Repeat</keyword>
<evidence type="ECO:0000313" key="7">
    <source>
        <dbReference type="Proteomes" id="UP001286313"/>
    </source>
</evidence>
<keyword evidence="4" id="KW-0539">Nucleus</keyword>
<dbReference type="SMART" id="SM00320">
    <property type="entry name" value="WD40"/>
    <property type="match status" value="5"/>
</dbReference>
<dbReference type="InterPro" id="IPR001680">
    <property type="entry name" value="WD40_rpt"/>
</dbReference>
<dbReference type="Pfam" id="PF00400">
    <property type="entry name" value="WD40"/>
    <property type="match status" value="1"/>
</dbReference>
<dbReference type="PROSITE" id="PS50082">
    <property type="entry name" value="WD_REPEATS_2"/>
    <property type="match status" value="2"/>
</dbReference>
<dbReference type="EMBL" id="JAWQEG010002142">
    <property type="protein sequence ID" value="KAK3874052.1"/>
    <property type="molecule type" value="Genomic_DNA"/>
</dbReference>
<evidence type="ECO:0000256" key="2">
    <source>
        <dbReference type="ARBA" id="ARBA00022574"/>
    </source>
</evidence>
<dbReference type="Proteomes" id="UP001286313">
    <property type="component" value="Unassembled WGS sequence"/>
</dbReference>
<name>A0AAE1FJ50_PETCI</name>
<dbReference type="InterPro" id="IPR019775">
    <property type="entry name" value="WD40_repeat_CS"/>
</dbReference>
<accession>A0AAE1FJ50</accession>
<dbReference type="InterPro" id="IPR036322">
    <property type="entry name" value="WD40_repeat_dom_sf"/>
</dbReference>
<proteinExistence type="predicted"/>
<evidence type="ECO:0000256" key="4">
    <source>
        <dbReference type="ARBA" id="ARBA00023242"/>
    </source>
</evidence>
<keyword evidence="7" id="KW-1185">Reference proteome</keyword>
<evidence type="ECO:0000313" key="6">
    <source>
        <dbReference type="EMBL" id="KAK3874052.1"/>
    </source>
</evidence>
<dbReference type="PROSITE" id="PS00678">
    <property type="entry name" value="WD_REPEATS_1"/>
    <property type="match status" value="1"/>
</dbReference>
<dbReference type="GO" id="GO:0031080">
    <property type="term" value="C:nuclear pore outer ring"/>
    <property type="evidence" value="ECO:0007669"/>
    <property type="project" value="TreeGrafter"/>
</dbReference>
<dbReference type="PANTHER" id="PTHR22652:SF0">
    <property type="entry name" value="NUCLEOPORIN NUP43"/>
    <property type="match status" value="1"/>
</dbReference>
<dbReference type="Gene3D" id="2.130.10.10">
    <property type="entry name" value="YVTN repeat-like/Quinoprotein amine dehydrogenase"/>
    <property type="match status" value="1"/>
</dbReference>
<reference evidence="6" key="1">
    <citation type="submission" date="2023-10" db="EMBL/GenBank/DDBJ databases">
        <title>Genome assemblies of two species of porcelain crab, Petrolisthes cinctipes and Petrolisthes manimaculis (Anomura: Porcellanidae).</title>
        <authorList>
            <person name="Angst P."/>
        </authorList>
    </citation>
    <scope>NUCLEOTIDE SEQUENCE</scope>
    <source>
        <strain evidence="6">PB745_01</strain>
        <tissue evidence="6">Gill</tissue>
    </source>
</reference>
<evidence type="ECO:0000256" key="3">
    <source>
        <dbReference type="ARBA" id="ARBA00022737"/>
    </source>
</evidence>
<feature type="repeat" description="WD" evidence="5">
    <location>
        <begin position="225"/>
        <end position="260"/>
    </location>
</feature>
<keyword evidence="2 5" id="KW-0853">WD repeat</keyword>
<feature type="repeat" description="WD" evidence="5">
    <location>
        <begin position="262"/>
        <end position="304"/>
    </location>
</feature>
<organism evidence="6 7">
    <name type="scientific">Petrolisthes cinctipes</name>
    <name type="common">Flat porcelain crab</name>
    <dbReference type="NCBI Taxonomy" id="88211"/>
    <lineage>
        <taxon>Eukaryota</taxon>
        <taxon>Metazoa</taxon>
        <taxon>Ecdysozoa</taxon>
        <taxon>Arthropoda</taxon>
        <taxon>Crustacea</taxon>
        <taxon>Multicrustacea</taxon>
        <taxon>Malacostraca</taxon>
        <taxon>Eumalacostraca</taxon>
        <taxon>Eucarida</taxon>
        <taxon>Decapoda</taxon>
        <taxon>Pleocyemata</taxon>
        <taxon>Anomura</taxon>
        <taxon>Galatheoidea</taxon>
        <taxon>Porcellanidae</taxon>
        <taxon>Petrolisthes</taxon>
    </lineage>
</organism>
<evidence type="ECO:0000256" key="1">
    <source>
        <dbReference type="ARBA" id="ARBA00004123"/>
    </source>
</evidence>
<sequence length="375" mass="40335">MTGGRVSSKKYVGSKVSIVRWRPAASHYTPTDTFVSGTWDDGENEVCVWRVPECDDDPNLQHHLTHQGNVNDIQYVTRDTFATASSTGSVHLYQHNVGGHLEHKTSWKQIHSFRTSHAPCTGLTSNGDQIASVGEDGKLVIINPGQERPVRTMESVGGCSVYTGGVLSCISCVTESVGGCSVYTAVYVRANEILTGSLQGYLRLWDIRAPQPTKATLHSLDQVGVYDLAVHPTQQHLVAAGGEDGALAIWDLRNTTQPFTIIAAHNGPMSEVSFHPGAPDHLFTGGLDGQLLHWDASASATPTHSHITPYTPTRQHQGGSVTVWVSSAVCNGCVDTTSIIPPSPLPINSLDIDGTTLIAASDNEAIYTVRQVMLY</sequence>
<protein>
    <submittedName>
        <fullName evidence="6">Uncharacterized protein</fullName>
    </submittedName>
</protein>
<dbReference type="InterPro" id="IPR015943">
    <property type="entry name" value="WD40/YVTN_repeat-like_dom_sf"/>
</dbReference>
<gene>
    <name evidence="6" type="ORF">Pcinc_020977</name>
</gene>
<comment type="caution">
    <text evidence="6">The sequence shown here is derived from an EMBL/GenBank/DDBJ whole genome shotgun (WGS) entry which is preliminary data.</text>
</comment>
<comment type="subcellular location">
    <subcellularLocation>
        <location evidence="1">Nucleus</location>
    </subcellularLocation>
</comment>
<evidence type="ECO:0000256" key="5">
    <source>
        <dbReference type="PROSITE-ProRule" id="PRU00221"/>
    </source>
</evidence>